<protein>
    <submittedName>
        <fullName evidence="7">Oxidoreductase, Gfo/Idh/MocA family/transferase hexapeptide repeat protein</fullName>
    </submittedName>
</protein>
<dbReference type="PROSITE" id="PS00101">
    <property type="entry name" value="HEXAPEP_TRANSFERASES"/>
    <property type="match status" value="1"/>
</dbReference>
<feature type="domain" description="Gfo/Idh/MocA-like oxidoreductase N-terminal" evidence="5">
    <location>
        <begin position="14"/>
        <end position="129"/>
    </location>
</feature>
<keyword evidence="1 7" id="KW-0808">Transferase</keyword>
<dbReference type="SUPFAM" id="SSF51735">
    <property type="entry name" value="NAD(P)-binding Rossmann-fold domains"/>
    <property type="match status" value="1"/>
</dbReference>
<reference evidence="7 8" key="1">
    <citation type="submission" date="2019-04" db="EMBL/GenBank/DDBJ databases">
        <title>Genome of a novel bacterium Candidatus Jettenia ecosi reconstructed from metagenome of an anammox bioreactor.</title>
        <authorList>
            <person name="Mardanov A.V."/>
            <person name="Beletsky A.V."/>
            <person name="Ravin N.V."/>
            <person name="Botchkova E.A."/>
            <person name="Litti Y.V."/>
            <person name="Nozhevnikova A.N."/>
        </authorList>
    </citation>
    <scope>NUCLEOTIDE SEQUENCE [LARGE SCALE GENOMIC DNA]</scope>
    <source>
        <strain evidence="7">J2</strain>
    </source>
</reference>
<dbReference type="PANTHER" id="PTHR43377">
    <property type="entry name" value="BILIVERDIN REDUCTASE A"/>
    <property type="match status" value="1"/>
</dbReference>
<dbReference type="Gene3D" id="3.40.50.720">
    <property type="entry name" value="NAD(P)-binding Rossmann-like Domain"/>
    <property type="match status" value="1"/>
</dbReference>
<organism evidence="7 8">
    <name type="scientific">Candidatus Jettenia ecosi</name>
    <dbReference type="NCBI Taxonomy" id="2494326"/>
    <lineage>
        <taxon>Bacteria</taxon>
        <taxon>Pseudomonadati</taxon>
        <taxon>Planctomycetota</taxon>
        <taxon>Candidatus Brocadiia</taxon>
        <taxon>Candidatus Brocadiales</taxon>
        <taxon>Candidatus Brocadiaceae</taxon>
        <taxon>Candidatus Jettenia</taxon>
    </lineage>
</organism>
<dbReference type="GO" id="GO:0016746">
    <property type="term" value="F:acyltransferase activity"/>
    <property type="evidence" value="ECO:0007669"/>
    <property type="project" value="UniProtKB-KW"/>
</dbReference>
<feature type="domain" description="GFO/IDH/MocA-like oxidoreductase" evidence="6">
    <location>
        <begin position="138"/>
        <end position="245"/>
    </location>
</feature>
<keyword evidence="2" id="KW-0677">Repeat</keyword>
<proteinExistence type="predicted"/>
<sequence>MNNSKIQQLNTHVIGLAGLGYWGKNLLRNFYELDVLHTACDANPFTLVEQQKKFSGVNYSNSFDDLLSHSEIKAIAISTPAVTHYDLVKKALKAGKDVFVEKPLALTVREGAELVRLAEKANRILMVGHILQYHPAVIKLKELISDGQLGKIQYIYSSRLNIGKLRTEENILWSFAPHDISVILMLLEDAPVKVAAFGGDYLNKGIHDTTLTTLEFKNGVKGHIFVNWLHPYKEQKLIVVGSETMAVFDDMSKEKLFLYPHKIEWKNGKVPVAQKADCQVIPINSGEPLRTELNHFLECVFQRKKPLTDGNEGLRVLKILELAEESISESTPNPQSSISSTPEFFNPSPPRFHNSSSQSKKPYFTHESTYIDEGVEIGEGTRIWYFSHILGGCKIGKNCIIGQNVMIGPDVEVGDRCKIQNNVSVYTGVRLEDEVFCGPSCVFTNVYNPRAFIERKHEFRQTLVKSGATIGANATIICGITIGKHAIVGAGAVVKSDVPAHAIVVGVPAKQIGWTCKCGTTLKFNDDHATCKYCGYEYLLKEGKLITNSNKYQIPITK</sequence>
<dbReference type="Gene3D" id="3.30.360.10">
    <property type="entry name" value="Dihydrodipicolinate Reductase, domain 2"/>
    <property type="match status" value="1"/>
</dbReference>
<dbReference type="PANTHER" id="PTHR43377:SF6">
    <property type="entry name" value="GFO_IDH_MOCA-LIKE OXIDOREDUCTASE N-TERMINAL DOMAIN-CONTAINING PROTEIN"/>
    <property type="match status" value="1"/>
</dbReference>
<evidence type="ECO:0000256" key="2">
    <source>
        <dbReference type="ARBA" id="ARBA00022737"/>
    </source>
</evidence>
<dbReference type="SUPFAM" id="SSF55347">
    <property type="entry name" value="Glyceraldehyde-3-phosphate dehydrogenase-like, C-terminal domain"/>
    <property type="match status" value="1"/>
</dbReference>
<name>A0A533Q668_9BACT</name>
<evidence type="ECO:0000256" key="4">
    <source>
        <dbReference type="SAM" id="MobiDB-lite"/>
    </source>
</evidence>
<dbReference type="AlphaFoldDB" id="A0A533Q668"/>
<dbReference type="EMBL" id="SULG01000138">
    <property type="protein sequence ID" value="TLD40062.1"/>
    <property type="molecule type" value="Genomic_DNA"/>
</dbReference>
<dbReference type="InterPro" id="IPR001451">
    <property type="entry name" value="Hexapep"/>
</dbReference>
<evidence type="ECO:0000313" key="7">
    <source>
        <dbReference type="EMBL" id="TLD40062.1"/>
    </source>
</evidence>
<dbReference type="Pfam" id="PF01408">
    <property type="entry name" value="GFO_IDH_MocA"/>
    <property type="match status" value="1"/>
</dbReference>
<dbReference type="InterPro" id="IPR055170">
    <property type="entry name" value="GFO_IDH_MocA-like_dom"/>
</dbReference>
<dbReference type="Pfam" id="PF14602">
    <property type="entry name" value="Hexapep_2"/>
    <property type="match status" value="1"/>
</dbReference>
<dbReference type="InterPro" id="IPR051450">
    <property type="entry name" value="Gfo/Idh/MocA_Oxidoreductases"/>
</dbReference>
<dbReference type="InterPro" id="IPR000683">
    <property type="entry name" value="Gfo/Idh/MocA-like_OxRdtase_N"/>
</dbReference>
<evidence type="ECO:0000256" key="3">
    <source>
        <dbReference type="ARBA" id="ARBA00023315"/>
    </source>
</evidence>
<feature type="compositionally biased region" description="Polar residues" evidence="4">
    <location>
        <begin position="331"/>
        <end position="343"/>
    </location>
</feature>
<dbReference type="Gene3D" id="2.160.10.10">
    <property type="entry name" value="Hexapeptide repeat proteins"/>
    <property type="match status" value="1"/>
</dbReference>
<evidence type="ECO:0000259" key="5">
    <source>
        <dbReference type="Pfam" id="PF01408"/>
    </source>
</evidence>
<dbReference type="InterPro" id="IPR036291">
    <property type="entry name" value="NAD(P)-bd_dom_sf"/>
</dbReference>
<evidence type="ECO:0000313" key="8">
    <source>
        <dbReference type="Proteomes" id="UP000319783"/>
    </source>
</evidence>
<dbReference type="InterPro" id="IPR018357">
    <property type="entry name" value="Hexapep_transf_CS"/>
</dbReference>
<accession>A0A533Q668</accession>
<dbReference type="InterPro" id="IPR011004">
    <property type="entry name" value="Trimer_LpxA-like_sf"/>
</dbReference>
<dbReference type="SUPFAM" id="SSF51161">
    <property type="entry name" value="Trimeric LpxA-like enzymes"/>
    <property type="match status" value="1"/>
</dbReference>
<gene>
    <name evidence="7" type="ORF">JETT_3676</name>
</gene>
<dbReference type="Proteomes" id="UP000319783">
    <property type="component" value="Unassembled WGS sequence"/>
</dbReference>
<feature type="region of interest" description="Disordered" evidence="4">
    <location>
        <begin position="328"/>
        <end position="360"/>
    </location>
</feature>
<keyword evidence="3" id="KW-0012">Acyltransferase</keyword>
<dbReference type="Pfam" id="PF22725">
    <property type="entry name" value="GFO_IDH_MocA_C3"/>
    <property type="match status" value="1"/>
</dbReference>
<evidence type="ECO:0000259" key="6">
    <source>
        <dbReference type="Pfam" id="PF22725"/>
    </source>
</evidence>
<comment type="caution">
    <text evidence="7">The sequence shown here is derived from an EMBL/GenBank/DDBJ whole genome shotgun (WGS) entry which is preliminary data.</text>
</comment>
<dbReference type="CDD" id="cd03358">
    <property type="entry name" value="LbH_WxcM_N_like"/>
    <property type="match status" value="1"/>
</dbReference>
<dbReference type="Pfam" id="PF00132">
    <property type="entry name" value="Hexapep"/>
    <property type="match status" value="1"/>
</dbReference>
<dbReference type="GO" id="GO:0000166">
    <property type="term" value="F:nucleotide binding"/>
    <property type="evidence" value="ECO:0007669"/>
    <property type="project" value="InterPro"/>
</dbReference>
<evidence type="ECO:0000256" key="1">
    <source>
        <dbReference type="ARBA" id="ARBA00022679"/>
    </source>
</evidence>